<dbReference type="AlphaFoldDB" id="A0AA39WVB5"/>
<dbReference type="InterPro" id="IPR049756">
    <property type="entry name" value="PlcA-like_dom"/>
</dbReference>
<dbReference type="EMBL" id="JAUJDW010000151">
    <property type="protein sequence ID" value="KAK0622273.1"/>
    <property type="molecule type" value="Genomic_DNA"/>
</dbReference>
<comment type="caution">
    <text evidence="1">The sequence shown here is derived from an EMBL/GenBank/DDBJ whole genome shotgun (WGS) entry which is preliminary data.</text>
</comment>
<protein>
    <recommendedName>
        <fullName evidence="3">Phosphatidylcholine-hydrolyzing phospholipase C</fullName>
    </recommendedName>
</protein>
<organism evidence="1 2">
    <name type="scientific">Lasiodiplodia hormozganensis</name>
    <dbReference type="NCBI Taxonomy" id="869390"/>
    <lineage>
        <taxon>Eukaryota</taxon>
        <taxon>Fungi</taxon>
        <taxon>Dikarya</taxon>
        <taxon>Ascomycota</taxon>
        <taxon>Pezizomycotina</taxon>
        <taxon>Dothideomycetes</taxon>
        <taxon>Dothideomycetes incertae sedis</taxon>
        <taxon>Botryosphaeriales</taxon>
        <taxon>Botryosphaeriaceae</taxon>
        <taxon>Lasiodiplodia</taxon>
    </lineage>
</organism>
<sequence length="827" mass="91421">MGGFRFEGPEHRTIGDAILLRLPTGNIDGKDFSYQVGKKNIKLSYGQIVSLAGDFYGNCKYLGDAEQISDKWDGDPDASIARFVKNADLLQLDKAGYLKDVIRIMEDQEKEVKQALKDGKDIAQVYKAIGDKFNTAWAKATRLDYLLLSLCNWDHFGEDAVKAYKAGHSAALSQAKVAHGSGNVIDLRRAYFLEAFAAHFLTDLFSSGHMRTPRHILHRTYTVTRPEEVHQQLEEGLWPNMWPADQCAQAMHDEDCANGLWALNATGRRWPTYGDKQLVSSKGNVDFDAALAAVQAGAHEVHEMYETGRDRHVSDFAALGMVPDLDSLSSFNYAPLFDVTQDGRTLRFRSSLDDRSVATYEEYPLAEAPFSNLLDRIKNSGQYQHQLPLTLPFLSPSSLLHLRETSNTVLSVAEYGPAFSQSAVDKGAKVESWNMLSQETADMPDPSGKVTWLAADKIDSDVYFLVGKVEKPSVHIAYHLGITVKDHHIEVASQSSDEDSNASWSAGDIRFGKLSAGSSKLAMVKCWYRTGAPWKPKFELWTFQQGVRESPTRSSLKWPNAPSSAPFASFCTYIDSDDQCETYVTCSATGSKTTWTFTNFDNDYQHPNSWTLEEDVGERAQRILPLPASKYGPCRLVRLFYGQSSKELRLDTLTIQNHSVSVDSTIRIPVDWSGTAEEQYLTWFLADANGNGHLDLVGLVTNQEGGLTVLVIPGQAESTFEARAVQSAITSDKGDKLTAPFMKPVAARQARCRYLGTSDETGAAIMALFDNYGILGVRVIRPVQAAGTLAYEIAGQIPAVAGQVSSCLGWSTREYKPGREAVGFFVE</sequence>
<evidence type="ECO:0000313" key="1">
    <source>
        <dbReference type="EMBL" id="KAK0622273.1"/>
    </source>
</evidence>
<dbReference type="Proteomes" id="UP001175001">
    <property type="component" value="Unassembled WGS sequence"/>
</dbReference>
<proteinExistence type="predicted"/>
<name>A0AA39WVB5_9PEZI</name>
<accession>A0AA39WVB5</accession>
<dbReference type="CDD" id="cd22893">
    <property type="entry name" value="PlcA-like"/>
    <property type="match status" value="1"/>
</dbReference>
<gene>
    <name evidence="1" type="ORF">DIS24_g11240</name>
</gene>
<reference evidence="1" key="1">
    <citation type="submission" date="2023-06" db="EMBL/GenBank/DDBJ databases">
        <title>Multi-omics analyses reveal the molecular pathogenesis toolkit of Lasiodiplodia hormozganensis, a cross-kingdom pathogen.</title>
        <authorList>
            <person name="Felix C."/>
            <person name="Meneses R."/>
            <person name="Goncalves M.F.M."/>
            <person name="Tilleman L."/>
            <person name="Duarte A.S."/>
            <person name="Jorrin-Novo J.V."/>
            <person name="Van De Peer Y."/>
            <person name="Deforce D."/>
            <person name="Van Nieuwerburgh F."/>
            <person name="Esteves A.C."/>
            <person name="Alves A."/>
        </authorList>
    </citation>
    <scope>NUCLEOTIDE SEQUENCE</scope>
    <source>
        <strain evidence="1">CBS 339.90</strain>
    </source>
</reference>
<evidence type="ECO:0008006" key="3">
    <source>
        <dbReference type="Google" id="ProtNLM"/>
    </source>
</evidence>
<evidence type="ECO:0000313" key="2">
    <source>
        <dbReference type="Proteomes" id="UP001175001"/>
    </source>
</evidence>
<keyword evidence="2" id="KW-1185">Reference proteome</keyword>